<keyword evidence="2" id="KW-1133">Transmembrane helix</keyword>
<dbReference type="EMBL" id="JBAWKC010000006">
    <property type="protein sequence ID" value="MFH6770207.1"/>
    <property type="molecule type" value="Genomic_DNA"/>
</dbReference>
<protein>
    <submittedName>
        <fullName evidence="4">tRNA (Guanine-N1)-methyltransferase</fullName>
    </submittedName>
</protein>
<evidence type="ECO:0000313" key="5">
    <source>
        <dbReference type="Proteomes" id="UP001610104"/>
    </source>
</evidence>
<comment type="caution">
    <text evidence="4">The sequence shown here is derived from an EMBL/GenBank/DDBJ whole genome shotgun (WGS) entry which is preliminary data.</text>
</comment>
<feature type="region of interest" description="Disordered" evidence="1">
    <location>
        <begin position="191"/>
        <end position="212"/>
    </location>
</feature>
<feature type="transmembrane region" description="Helical" evidence="2">
    <location>
        <begin position="138"/>
        <end position="156"/>
    </location>
</feature>
<evidence type="ECO:0000256" key="1">
    <source>
        <dbReference type="SAM" id="MobiDB-lite"/>
    </source>
</evidence>
<evidence type="ECO:0000256" key="3">
    <source>
        <dbReference type="SAM" id="SignalP"/>
    </source>
</evidence>
<accession>A0ABW7MWY3</accession>
<gene>
    <name evidence="4" type="ORF">V8G56_15760</name>
</gene>
<name>A0ABW7MWY3_9FLAO</name>
<keyword evidence="3" id="KW-0732">Signal</keyword>
<dbReference type="RefSeq" id="WP_395439423.1">
    <property type="nucleotide sequence ID" value="NZ_JBAWKC010000006.1"/>
</dbReference>
<keyword evidence="5" id="KW-1185">Reference proteome</keyword>
<proteinExistence type="predicted"/>
<evidence type="ECO:0000313" key="4">
    <source>
        <dbReference type="EMBL" id="MFH6770207.1"/>
    </source>
</evidence>
<reference evidence="4 5" key="1">
    <citation type="submission" date="2024-02" db="EMBL/GenBank/DDBJ databases">
        <title>A Gaetbulibacter species isolated from tidal flats and genomic insights of their niches.</title>
        <authorList>
            <person name="Ye Y."/>
        </authorList>
    </citation>
    <scope>NUCLEOTIDE SEQUENCE [LARGE SCALE GENOMIC DNA]</scope>
    <source>
        <strain evidence="4 5">KEM-8</strain>
    </source>
</reference>
<sequence>MNYIKSLAVLICLFLGTLSSFAQSTQEEETLSLDSGTINNQFEYVIQKSSGWRDERGQQYKVTKINWLFQLKAHTLDSLKAVHKDLLDTQAIVLNQSKEITELKANLTNVQGDLDKTESEKNSMSLFGIQISKTGYNALLWTIIFALLAFLLFFIYKFNNSNVVTKDARRALEEMEEEFEEHRKTALEREQKVRRQLQDELNKQKSTKNNKQ</sequence>
<feature type="compositionally biased region" description="Basic and acidic residues" evidence="1">
    <location>
        <begin position="191"/>
        <end position="203"/>
    </location>
</feature>
<feature type="signal peptide" evidence="3">
    <location>
        <begin position="1"/>
        <end position="22"/>
    </location>
</feature>
<keyword evidence="2" id="KW-0812">Transmembrane</keyword>
<keyword evidence="2" id="KW-0472">Membrane</keyword>
<feature type="chain" id="PRO_5046637999" evidence="3">
    <location>
        <begin position="23"/>
        <end position="212"/>
    </location>
</feature>
<organism evidence="4 5">
    <name type="scientific">Gaetbulibacter aquiaggeris</name>
    <dbReference type="NCBI Taxonomy" id="1735373"/>
    <lineage>
        <taxon>Bacteria</taxon>
        <taxon>Pseudomonadati</taxon>
        <taxon>Bacteroidota</taxon>
        <taxon>Flavobacteriia</taxon>
        <taxon>Flavobacteriales</taxon>
        <taxon>Flavobacteriaceae</taxon>
        <taxon>Gaetbulibacter</taxon>
    </lineage>
</organism>
<dbReference type="Proteomes" id="UP001610104">
    <property type="component" value="Unassembled WGS sequence"/>
</dbReference>
<evidence type="ECO:0000256" key="2">
    <source>
        <dbReference type="SAM" id="Phobius"/>
    </source>
</evidence>